<feature type="transmembrane region" description="Helical" evidence="1">
    <location>
        <begin position="292"/>
        <end position="310"/>
    </location>
</feature>
<keyword evidence="1" id="KW-0812">Transmembrane</keyword>
<sequence>MTGVLLRRFLWRDKWMILWWSLGTTLLYYSQAVSVEGLYATQAELDRAAVSMGSNTAFIAMAGPARALDTIGGQVVWQATAFGAVVVGLMSMFLVGRHTRAEEESGRDELVRAAAVKRHAPTTAALMVALIANAVVGALVALSLISFPLAVEDSLAVGVGLTLCGWVFTGTALLAAQLTSTTRATYGMAGAFIGLAYLLRAMGDVSGIDHGGLLSWLSPIGWYQGLHPFSGVRWWPALLLAGLTVAGVVVAYAVFARRDFGSGVLATRPGPARAPAGLRSGLGLAWRLHRGALLGWAVGMAFVGLSYGSLGSDVGDLIGDSDASREIFAQDGADLVDGFYAIAMLTLALIASGFTVSAALRARGEEEAGRVESLLATGLSRRAWLSGHLVMTVAGTLLVLLVGGTGMGLAYAATGGGADEITTYAAGTLQYLAPALVLAAFAALLHALVPRWSLLAWLGLGVSVVVAFFGPLLQLPQWLQDVSPFEHLALVPVESFSPAAFALVLAVAVVGGVAAQMAFARRDVH</sequence>
<dbReference type="EMBL" id="BAAAQQ010000002">
    <property type="protein sequence ID" value="GAA2118673.1"/>
    <property type="molecule type" value="Genomic_DNA"/>
</dbReference>
<feature type="transmembrane region" description="Helical" evidence="1">
    <location>
        <begin position="389"/>
        <end position="411"/>
    </location>
</feature>
<keyword evidence="1" id="KW-0472">Membrane</keyword>
<feature type="transmembrane region" description="Helical" evidence="1">
    <location>
        <begin position="124"/>
        <end position="149"/>
    </location>
</feature>
<feature type="transmembrane region" description="Helical" evidence="1">
    <location>
        <begin position="431"/>
        <end position="449"/>
    </location>
</feature>
<proteinExistence type="predicted"/>
<keyword evidence="1" id="KW-1133">Transmembrane helix</keyword>
<feature type="transmembrane region" description="Helical" evidence="1">
    <location>
        <begin position="338"/>
        <end position="360"/>
    </location>
</feature>
<organism evidence="2 3">
    <name type="scientific">Nocardioides bigeumensis</name>
    <dbReference type="NCBI Taxonomy" id="433657"/>
    <lineage>
        <taxon>Bacteria</taxon>
        <taxon>Bacillati</taxon>
        <taxon>Actinomycetota</taxon>
        <taxon>Actinomycetes</taxon>
        <taxon>Propionibacteriales</taxon>
        <taxon>Nocardioidaceae</taxon>
        <taxon>Nocardioides</taxon>
    </lineage>
</organism>
<feature type="transmembrane region" description="Helical" evidence="1">
    <location>
        <begin position="499"/>
        <end position="520"/>
    </location>
</feature>
<evidence type="ECO:0000256" key="1">
    <source>
        <dbReference type="SAM" id="Phobius"/>
    </source>
</evidence>
<evidence type="ECO:0000313" key="3">
    <source>
        <dbReference type="Proteomes" id="UP001500575"/>
    </source>
</evidence>
<protein>
    <submittedName>
        <fullName evidence="2">Exporter of polyketide antibiotics</fullName>
    </submittedName>
</protein>
<comment type="caution">
    <text evidence="2">The sequence shown here is derived from an EMBL/GenBank/DDBJ whole genome shotgun (WGS) entry which is preliminary data.</text>
</comment>
<dbReference type="Proteomes" id="UP001500575">
    <property type="component" value="Unassembled WGS sequence"/>
</dbReference>
<evidence type="ECO:0000313" key="2">
    <source>
        <dbReference type="EMBL" id="GAA2118673.1"/>
    </source>
</evidence>
<gene>
    <name evidence="2" type="ORF">GCM10009843_10790</name>
</gene>
<reference evidence="2 3" key="1">
    <citation type="journal article" date="2019" name="Int. J. Syst. Evol. Microbiol.">
        <title>The Global Catalogue of Microorganisms (GCM) 10K type strain sequencing project: providing services to taxonomists for standard genome sequencing and annotation.</title>
        <authorList>
            <consortium name="The Broad Institute Genomics Platform"/>
            <consortium name="The Broad Institute Genome Sequencing Center for Infectious Disease"/>
            <person name="Wu L."/>
            <person name="Ma J."/>
        </authorList>
    </citation>
    <scope>NUCLEOTIDE SEQUENCE [LARGE SCALE GENOMIC DNA]</scope>
    <source>
        <strain evidence="2 3">JCM 16021</strain>
    </source>
</reference>
<keyword evidence="3" id="KW-1185">Reference proteome</keyword>
<dbReference type="RefSeq" id="WP_344302613.1">
    <property type="nucleotide sequence ID" value="NZ_BAAAQQ010000002.1"/>
</dbReference>
<feature type="transmembrane region" description="Helical" evidence="1">
    <location>
        <begin position="186"/>
        <end position="203"/>
    </location>
</feature>
<accession>A0ABN2XYT3</accession>
<name>A0ABN2XYT3_9ACTN</name>
<feature type="transmembrane region" description="Helical" evidence="1">
    <location>
        <begin position="456"/>
        <end position="479"/>
    </location>
</feature>
<feature type="transmembrane region" description="Helical" evidence="1">
    <location>
        <begin position="155"/>
        <end position="174"/>
    </location>
</feature>
<feature type="transmembrane region" description="Helical" evidence="1">
    <location>
        <begin position="234"/>
        <end position="255"/>
    </location>
</feature>
<feature type="transmembrane region" description="Helical" evidence="1">
    <location>
        <begin position="75"/>
        <end position="95"/>
    </location>
</feature>